<name>A0A0D6QUP4_ARACU</name>
<comment type="similarity">
    <text evidence="1">Belongs to the GRAS family. DELLA subfamily.</text>
</comment>
<evidence type="ECO:0000313" key="6">
    <source>
        <dbReference type="EMBL" id="JAG94249.1"/>
    </source>
</evidence>
<dbReference type="Pfam" id="PF12041">
    <property type="entry name" value="DELLA"/>
    <property type="match status" value="1"/>
</dbReference>
<sequence length="645" mass="69635">MDPSDRPSRGATGSGIGSNPMGADRYSHSMFQGSSSTFFNGGKLESEIDGLLANAGYAVKASDLALLAERLEQLESVMGSVQDPGISHLACETVHYNPTDLFSWIESLLGERNPALVDPAVAAAAAAAPLTADSHPHGPPPPALPDMDMDMDMAFIEALQGHLNGPQVALPHAFAAESPAMAPRDVFPVQGQTTSREIHLHQGLPAGLQKPQAVFTGAQLGGGGSSSSSNNHKVGEGSSLGQWGTPQQAPVRYAPAQPATTMVNGDDGGAQESGIRLVHLLMACAEAVHRGDLKTANDIVREIRVMVKNPSGAMGKVASHFAEALSCRIYRFNGPQACLGQGDAQSEMLYQHFYETCPYLKFAHFTANQAILEAVEGHDRIHVIDFNLMHGLQWPALIQALALRPGGPPFLRLTGIGPRQPDGRDVLQEIGMKLAQLADSVNVEFDFRGVMADKLDDVKPWMLQLRAGEIIAVNSIFQMHRLLYNDAPGSSPIDAVLKSVRSLKPKIVTIVEQEANHNSPLFIDRFTQALHYYSTMFDSLEACNLPPHSTEKLLAELYIQKEICNIVACDGPYRVERHEPLVQWRKRLGSAGFRPAHLGSNAFKQASMLLTLFSGEGFTVEENNGSLTLGWHSRPLIAASAWQGF</sequence>
<dbReference type="Pfam" id="PF03514">
    <property type="entry name" value="GRAS"/>
    <property type="match status" value="1"/>
</dbReference>
<evidence type="ECO:0000256" key="2">
    <source>
        <dbReference type="ARBA" id="ARBA00023015"/>
    </source>
</evidence>
<dbReference type="InterPro" id="IPR038088">
    <property type="entry name" value="DELLA_N_sf"/>
</dbReference>
<dbReference type="InterPro" id="IPR021914">
    <property type="entry name" value="TF_DELLA_N"/>
</dbReference>
<feature type="region of interest" description="Disordered" evidence="4">
    <location>
        <begin position="1"/>
        <end position="25"/>
    </location>
</feature>
<organism evidence="6">
    <name type="scientific">Araucaria cunninghamii</name>
    <name type="common">Hoop pine</name>
    <name type="synonym">Moreton Bay pine</name>
    <dbReference type="NCBI Taxonomy" id="56994"/>
    <lineage>
        <taxon>Eukaryota</taxon>
        <taxon>Viridiplantae</taxon>
        <taxon>Streptophyta</taxon>
        <taxon>Embryophyta</taxon>
        <taxon>Tracheophyta</taxon>
        <taxon>Spermatophyta</taxon>
        <taxon>Pinopsida</taxon>
        <taxon>Pinidae</taxon>
        <taxon>Conifers II</taxon>
        <taxon>Araucariales</taxon>
        <taxon>Araucariaceae</taxon>
        <taxon>Araucaria</taxon>
    </lineage>
</organism>
<evidence type="ECO:0000256" key="4">
    <source>
        <dbReference type="SAM" id="MobiDB-lite"/>
    </source>
</evidence>
<feature type="domain" description="Transcriptional factor DELLA N-terminal" evidence="5">
    <location>
        <begin position="49"/>
        <end position="114"/>
    </location>
</feature>
<keyword evidence="2" id="KW-0805">Transcription regulation</keyword>
<dbReference type="AlphaFoldDB" id="A0A0D6QUP4"/>
<evidence type="ECO:0000256" key="3">
    <source>
        <dbReference type="ARBA" id="ARBA00023163"/>
    </source>
</evidence>
<protein>
    <recommendedName>
        <fullName evidence="5">Transcriptional factor DELLA N-terminal domain-containing protein</fullName>
    </recommendedName>
</protein>
<dbReference type="PANTHER" id="PTHR31636">
    <property type="entry name" value="OSJNBA0084A10.13 PROTEIN-RELATED"/>
    <property type="match status" value="1"/>
</dbReference>
<accession>A0A0D6QUP4</accession>
<dbReference type="SMART" id="SM01129">
    <property type="entry name" value="DELLA"/>
    <property type="match status" value="1"/>
</dbReference>
<proteinExistence type="inferred from homology"/>
<dbReference type="EMBL" id="GCKF01044171">
    <property type="protein sequence ID" value="JAG94249.1"/>
    <property type="molecule type" value="Transcribed_RNA"/>
</dbReference>
<evidence type="ECO:0000256" key="1">
    <source>
        <dbReference type="ARBA" id="ARBA00010273"/>
    </source>
</evidence>
<dbReference type="InterPro" id="IPR005202">
    <property type="entry name" value="TF_GRAS"/>
</dbReference>
<keyword evidence="3" id="KW-0804">Transcription</keyword>
<reference evidence="6" key="1">
    <citation type="submission" date="2015-03" db="EMBL/GenBank/DDBJ databases">
        <title>A transcriptome of Araucaria cunninghamii, an australian fine timber species.</title>
        <authorList>
            <person name="Jing Yi C.J.Y."/>
            <person name="Yin San L.Y.S."/>
            <person name="Abdul Karim S.S."/>
            <person name="Wan Azmi N.N."/>
            <person name="Hercus R.R."/>
            <person name="Croft L.L."/>
        </authorList>
    </citation>
    <scope>NUCLEOTIDE SEQUENCE</scope>
    <source>
        <strain evidence="6">MI0301</strain>
        <tissue evidence="6">Leaf</tissue>
    </source>
</reference>
<dbReference type="Gene3D" id="1.10.10.1290">
    <property type="entry name" value="Transcriptional regulator DELLA, N-terminal domain"/>
    <property type="match status" value="1"/>
</dbReference>
<evidence type="ECO:0000259" key="5">
    <source>
        <dbReference type="Pfam" id="PF12041"/>
    </source>
</evidence>
<dbReference type="PROSITE" id="PS50985">
    <property type="entry name" value="GRAS"/>
    <property type="match status" value="1"/>
</dbReference>
<feature type="region of interest" description="Disordered" evidence="4">
    <location>
        <begin position="220"/>
        <end position="247"/>
    </location>
</feature>